<evidence type="ECO:0000256" key="2">
    <source>
        <dbReference type="ARBA" id="ARBA00022898"/>
    </source>
</evidence>
<evidence type="ECO:0000313" key="7">
    <source>
        <dbReference type="EMBL" id="ROQ48313.1"/>
    </source>
</evidence>
<dbReference type="AlphaFoldDB" id="A0A9X8EIE5"/>
<keyword evidence="3" id="KW-0805">Transcription regulation</keyword>
<dbReference type="InterPro" id="IPR015424">
    <property type="entry name" value="PyrdxlP-dep_Trfase"/>
</dbReference>
<dbReference type="InterPro" id="IPR004839">
    <property type="entry name" value="Aminotransferase_I/II_large"/>
</dbReference>
<dbReference type="InterPro" id="IPR051446">
    <property type="entry name" value="HTH_trans_reg/aminotransferase"/>
</dbReference>
<gene>
    <name evidence="7" type="ORF">EDF85_4053</name>
</gene>
<dbReference type="SUPFAM" id="SSF53383">
    <property type="entry name" value="PLP-dependent transferases"/>
    <property type="match status" value="1"/>
</dbReference>
<dbReference type="Pfam" id="PF00392">
    <property type="entry name" value="GntR"/>
    <property type="match status" value="1"/>
</dbReference>
<dbReference type="PANTHER" id="PTHR46577:SF2">
    <property type="entry name" value="TRANSCRIPTIONAL REGULATORY PROTEIN"/>
    <property type="match status" value="1"/>
</dbReference>
<evidence type="ECO:0000259" key="6">
    <source>
        <dbReference type="PROSITE" id="PS50949"/>
    </source>
</evidence>
<feature type="domain" description="HTH gntR-type" evidence="6">
    <location>
        <begin position="11"/>
        <end position="79"/>
    </location>
</feature>
<evidence type="ECO:0000256" key="4">
    <source>
        <dbReference type="ARBA" id="ARBA00023125"/>
    </source>
</evidence>
<dbReference type="SMART" id="SM00345">
    <property type="entry name" value="HTH_GNTR"/>
    <property type="match status" value="1"/>
</dbReference>
<protein>
    <submittedName>
        <fullName evidence="7">DNA-binding transcriptional MocR family regulator</fullName>
    </submittedName>
</protein>
<evidence type="ECO:0000313" key="8">
    <source>
        <dbReference type="Proteomes" id="UP000269115"/>
    </source>
</evidence>
<dbReference type="InterPro" id="IPR000524">
    <property type="entry name" value="Tscrpt_reg_HTH_GntR"/>
</dbReference>
<dbReference type="CDD" id="cd07377">
    <property type="entry name" value="WHTH_GntR"/>
    <property type="match status" value="1"/>
</dbReference>
<comment type="similarity">
    <text evidence="1">In the C-terminal section; belongs to the class-I pyridoxal-phosphate-dependent aminotransferase family.</text>
</comment>
<dbReference type="SUPFAM" id="SSF46785">
    <property type="entry name" value="Winged helix' DNA-binding domain"/>
    <property type="match status" value="1"/>
</dbReference>
<evidence type="ECO:0000256" key="5">
    <source>
        <dbReference type="ARBA" id="ARBA00023163"/>
    </source>
</evidence>
<dbReference type="InterPro" id="IPR036390">
    <property type="entry name" value="WH_DNA-bd_sf"/>
</dbReference>
<accession>A0A9X8EIE5</accession>
<dbReference type="InterPro" id="IPR036388">
    <property type="entry name" value="WH-like_DNA-bd_sf"/>
</dbReference>
<dbReference type="GO" id="GO:0030170">
    <property type="term" value="F:pyridoxal phosphate binding"/>
    <property type="evidence" value="ECO:0007669"/>
    <property type="project" value="InterPro"/>
</dbReference>
<name>A0A9X8EIE5_PSEPU</name>
<keyword evidence="2" id="KW-0663">Pyridoxal phosphate</keyword>
<dbReference type="GO" id="GO:0003677">
    <property type="term" value="F:DNA binding"/>
    <property type="evidence" value="ECO:0007669"/>
    <property type="project" value="UniProtKB-KW"/>
</dbReference>
<dbReference type="RefSeq" id="WP_123753370.1">
    <property type="nucleotide sequence ID" value="NZ_RJUR01000015.1"/>
</dbReference>
<evidence type="ECO:0000256" key="3">
    <source>
        <dbReference type="ARBA" id="ARBA00023015"/>
    </source>
</evidence>
<dbReference type="PANTHER" id="PTHR46577">
    <property type="entry name" value="HTH-TYPE TRANSCRIPTIONAL REGULATORY PROTEIN GABR"/>
    <property type="match status" value="1"/>
</dbReference>
<dbReference type="InterPro" id="IPR015421">
    <property type="entry name" value="PyrdxlP-dep_Trfase_major"/>
</dbReference>
<evidence type="ECO:0000256" key="1">
    <source>
        <dbReference type="ARBA" id="ARBA00005384"/>
    </source>
</evidence>
<comment type="caution">
    <text evidence="7">The sequence shown here is derived from an EMBL/GenBank/DDBJ whole genome shotgun (WGS) entry which is preliminary data.</text>
</comment>
<proteinExistence type="inferred from homology"/>
<dbReference type="Proteomes" id="UP000269115">
    <property type="component" value="Unassembled WGS sequence"/>
</dbReference>
<dbReference type="EMBL" id="RJUR01000015">
    <property type="protein sequence ID" value="ROQ48313.1"/>
    <property type="molecule type" value="Genomic_DNA"/>
</dbReference>
<keyword evidence="5" id="KW-0804">Transcription</keyword>
<reference evidence="7 8" key="1">
    <citation type="submission" date="2018-11" db="EMBL/GenBank/DDBJ databases">
        <title>Genomic analyses of the natural microbiome of Caenorhabditis elegans.</title>
        <authorList>
            <person name="Samuel B."/>
        </authorList>
    </citation>
    <scope>NUCLEOTIDE SEQUENCE [LARGE SCALE GENOMIC DNA]</scope>
    <source>
        <strain evidence="7 8">BIGb0473</strain>
    </source>
</reference>
<dbReference type="PROSITE" id="PS50949">
    <property type="entry name" value="HTH_GNTR"/>
    <property type="match status" value="1"/>
</dbReference>
<sequence>MLPVIEFCPGTPKVQQIAEAWARAIEAGELPAGSRLPPVRELTAQLGVSKFTVIEALDRLRARNLITSSQGRGHFVASRHAPRVPGGDTDWLPQDLASVLRRSLLADDNSLRPGSGHLPPDWLEPGNLRQALRAVARSTRLRIGGYGRPAGYLALRQTLQTRLLGQGIAAPLEQIVTTSNTVQALDMLLRVMLRPGDCVVLDSPCYFNFHANLALHGARIVTVQRTAEGLDLARFEQLLAQHRPRLYLTTSVLHNPTGHSFTAGQAFALLQLARQYDCHVIEDDLYADLHPQAPARLAALAGLEQVTYLSGFSKTLSANARVSYVVAAPQLAASLTHMKLMSGGITSELLEQVVDQLLTDGSYDKHRKRLQLRLQEAAGRVEQRLRALGCEPLQGYAGGLFIWVRLPPGCDAQALARAGLARDVLLGPGSLFGPEPGLLQCMRFNIACSDDPQLWSELAVLLDSFADPASAL</sequence>
<dbReference type="CDD" id="cd00609">
    <property type="entry name" value="AAT_like"/>
    <property type="match status" value="1"/>
</dbReference>
<dbReference type="Gene3D" id="1.10.10.10">
    <property type="entry name" value="Winged helix-like DNA-binding domain superfamily/Winged helix DNA-binding domain"/>
    <property type="match status" value="1"/>
</dbReference>
<keyword evidence="4 7" id="KW-0238">DNA-binding</keyword>
<dbReference type="GO" id="GO:0003700">
    <property type="term" value="F:DNA-binding transcription factor activity"/>
    <property type="evidence" value="ECO:0007669"/>
    <property type="project" value="InterPro"/>
</dbReference>
<dbReference type="Gene3D" id="3.40.640.10">
    <property type="entry name" value="Type I PLP-dependent aspartate aminotransferase-like (Major domain)"/>
    <property type="match status" value="1"/>
</dbReference>
<organism evidence="7 8">
    <name type="scientific">Pseudomonas putida</name>
    <name type="common">Arthrobacter siderocapsulatus</name>
    <dbReference type="NCBI Taxonomy" id="303"/>
    <lineage>
        <taxon>Bacteria</taxon>
        <taxon>Pseudomonadati</taxon>
        <taxon>Pseudomonadota</taxon>
        <taxon>Gammaproteobacteria</taxon>
        <taxon>Pseudomonadales</taxon>
        <taxon>Pseudomonadaceae</taxon>
        <taxon>Pseudomonas</taxon>
    </lineage>
</organism>
<dbReference type="Pfam" id="PF00155">
    <property type="entry name" value="Aminotran_1_2"/>
    <property type="match status" value="1"/>
</dbReference>